<keyword evidence="4 6" id="KW-0472">Membrane</keyword>
<comment type="subcellular location">
    <subcellularLocation>
        <location evidence="1">Membrane</location>
        <topology evidence="1">Single-pass membrane protein</topology>
    </subcellularLocation>
</comment>
<evidence type="ECO:0000256" key="3">
    <source>
        <dbReference type="ARBA" id="ARBA00022989"/>
    </source>
</evidence>
<dbReference type="EMBL" id="JAZHXJ010000153">
    <property type="protein sequence ID" value="KAL1871581.1"/>
    <property type="molecule type" value="Genomic_DNA"/>
</dbReference>
<comment type="caution">
    <text evidence="7">The sequence shown here is derived from an EMBL/GenBank/DDBJ whole genome shotgun (WGS) entry which is preliminary data.</text>
</comment>
<evidence type="ECO:0000256" key="1">
    <source>
        <dbReference type="ARBA" id="ARBA00004167"/>
    </source>
</evidence>
<dbReference type="Proteomes" id="UP001586593">
    <property type="component" value="Unassembled WGS sequence"/>
</dbReference>
<proteinExistence type="predicted"/>
<evidence type="ECO:0008006" key="9">
    <source>
        <dbReference type="Google" id="ProtNLM"/>
    </source>
</evidence>
<protein>
    <recommendedName>
        <fullName evidence="9">Mid2 domain-containing protein</fullName>
    </recommendedName>
</protein>
<feature type="region of interest" description="Disordered" evidence="5">
    <location>
        <begin position="199"/>
        <end position="246"/>
    </location>
</feature>
<feature type="region of interest" description="Disordered" evidence="5">
    <location>
        <begin position="279"/>
        <end position="340"/>
    </location>
</feature>
<keyword evidence="8" id="KW-1185">Reference proteome</keyword>
<feature type="compositionally biased region" description="Low complexity" evidence="5">
    <location>
        <begin position="374"/>
        <end position="393"/>
    </location>
</feature>
<feature type="compositionally biased region" description="Polar residues" evidence="5">
    <location>
        <begin position="394"/>
        <end position="416"/>
    </location>
</feature>
<feature type="compositionally biased region" description="Low complexity" evidence="5">
    <location>
        <begin position="208"/>
        <end position="236"/>
    </location>
</feature>
<evidence type="ECO:0000313" key="8">
    <source>
        <dbReference type="Proteomes" id="UP001586593"/>
    </source>
</evidence>
<dbReference type="InterPro" id="IPR051694">
    <property type="entry name" value="Immunoregulatory_rcpt-like"/>
</dbReference>
<reference evidence="7 8" key="1">
    <citation type="journal article" date="2024" name="Commun. Biol.">
        <title>Comparative genomic analysis of thermophilic fungi reveals convergent evolutionary adaptations and gene losses.</title>
        <authorList>
            <person name="Steindorff A.S."/>
            <person name="Aguilar-Pontes M.V."/>
            <person name="Robinson A.J."/>
            <person name="Andreopoulos B."/>
            <person name="LaButti K."/>
            <person name="Kuo A."/>
            <person name="Mondo S."/>
            <person name="Riley R."/>
            <person name="Otillar R."/>
            <person name="Haridas S."/>
            <person name="Lipzen A."/>
            <person name="Grimwood J."/>
            <person name="Schmutz J."/>
            <person name="Clum A."/>
            <person name="Reid I.D."/>
            <person name="Moisan M.C."/>
            <person name="Butler G."/>
            <person name="Nguyen T.T.M."/>
            <person name="Dewar K."/>
            <person name="Conant G."/>
            <person name="Drula E."/>
            <person name="Henrissat B."/>
            <person name="Hansel C."/>
            <person name="Singer S."/>
            <person name="Hutchinson M.I."/>
            <person name="de Vries R.P."/>
            <person name="Natvig D.O."/>
            <person name="Powell A.J."/>
            <person name="Tsang A."/>
            <person name="Grigoriev I.V."/>
        </authorList>
    </citation>
    <scope>NUCLEOTIDE SEQUENCE [LARGE SCALE GENOMIC DNA]</scope>
    <source>
        <strain evidence="7 8">ATCC 24622</strain>
    </source>
</reference>
<name>A0ABR3X6L4_9PEZI</name>
<evidence type="ECO:0000256" key="4">
    <source>
        <dbReference type="ARBA" id="ARBA00023136"/>
    </source>
</evidence>
<feature type="transmembrane region" description="Helical" evidence="6">
    <location>
        <begin position="249"/>
        <end position="274"/>
    </location>
</feature>
<gene>
    <name evidence="7" type="ORF">VTK73DRAFT_2010</name>
</gene>
<sequence length="436" mass="45323">MLPGKWPSRIGAAALFGAAARAFAFAAPKETDFAAVPLDAISPKPTPPPVYNAVLQRRQGTGSSKETFLFAPDNTCGYISGLPGALFACNGPTETCVLITSSAGITGAVGCCDAADCGLRITCLDYDQISSSSRCDDGCMVDTFTVKCTDTTARYCNTASFSGNIFDYYCNSLSISTPQAVLTTYKGETDGRSFTELVYTPTSSETGTSNTEPSSSVTETTESSSSATTTSPAQPSESKHSGGHKSKPIGAIVGGVVGGLAVVGLVAVGAFYLLRRRGKTATPSDPPQPMQQQQSPAPGLGPGGAPVSFYGSPDPSKGAEQQFVQTYPTPPPQQGAELYPGGVAHQQPYQQHEYQYGAPQQGYVNGPTPPPVSPSSVSQPGYGQQGYQSLSPQTYAPGQTAQPPESSPTVHETSGNMIGGPQQYNADHRGELHELD</sequence>
<evidence type="ECO:0000256" key="5">
    <source>
        <dbReference type="SAM" id="MobiDB-lite"/>
    </source>
</evidence>
<evidence type="ECO:0000313" key="7">
    <source>
        <dbReference type="EMBL" id="KAL1871581.1"/>
    </source>
</evidence>
<evidence type="ECO:0000256" key="6">
    <source>
        <dbReference type="SAM" id="Phobius"/>
    </source>
</evidence>
<feature type="compositionally biased region" description="Basic and acidic residues" evidence="5">
    <location>
        <begin position="426"/>
        <end position="436"/>
    </location>
</feature>
<keyword evidence="2 6" id="KW-0812">Transmembrane</keyword>
<dbReference type="PANTHER" id="PTHR15549:SF27">
    <property type="entry name" value="CHITIN-BINDING TYPE-1 DOMAIN-CONTAINING PROTEIN"/>
    <property type="match status" value="1"/>
</dbReference>
<organism evidence="7 8">
    <name type="scientific">Phialemonium thermophilum</name>
    <dbReference type="NCBI Taxonomy" id="223376"/>
    <lineage>
        <taxon>Eukaryota</taxon>
        <taxon>Fungi</taxon>
        <taxon>Dikarya</taxon>
        <taxon>Ascomycota</taxon>
        <taxon>Pezizomycotina</taxon>
        <taxon>Sordariomycetes</taxon>
        <taxon>Sordariomycetidae</taxon>
        <taxon>Cephalothecales</taxon>
        <taxon>Cephalothecaceae</taxon>
        <taxon>Phialemonium</taxon>
    </lineage>
</organism>
<dbReference type="PANTHER" id="PTHR15549">
    <property type="entry name" value="PAIRED IMMUNOGLOBULIN-LIKE TYPE 2 RECEPTOR"/>
    <property type="match status" value="1"/>
</dbReference>
<keyword evidence="3 6" id="KW-1133">Transmembrane helix</keyword>
<accession>A0ABR3X6L4</accession>
<feature type="region of interest" description="Disordered" evidence="5">
    <location>
        <begin position="358"/>
        <end position="436"/>
    </location>
</feature>
<evidence type="ECO:0000256" key="2">
    <source>
        <dbReference type="ARBA" id="ARBA00022692"/>
    </source>
</evidence>